<feature type="chain" id="PRO_5021996122" evidence="2">
    <location>
        <begin position="34"/>
        <end position="210"/>
    </location>
</feature>
<dbReference type="EMBL" id="CP036316">
    <property type="protein sequence ID" value="QDT66525.1"/>
    <property type="molecule type" value="Genomic_DNA"/>
</dbReference>
<evidence type="ECO:0000313" key="3">
    <source>
        <dbReference type="EMBL" id="QDT66525.1"/>
    </source>
</evidence>
<dbReference type="KEGG" id="chya:V22_37950"/>
<gene>
    <name evidence="3" type="ORF">V22_37950</name>
</gene>
<evidence type="ECO:0000256" key="1">
    <source>
        <dbReference type="SAM" id="MobiDB-lite"/>
    </source>
</evidence>
<reference evidence="3 4" key="1">
    <citation type="submission" date="2019-02" db="EMBL/GenBank/DDBJ databases">
        <title>Deep-cultivation of Planctomycetes and their phenomic and genomic characterization uncovers novel biology.</title>
        <authorList>
            <person name="Wiegand S."/>
            <person name="Jogler M."/>
            <person name="Boedeker C."/>
            <person name="Pinto D."/>
            <person name="Vollmers J."/>
            <person name="Rivas-Marin E."/>
            <person name="Kohn T."/>
            <person name="Peeters S.H."/>
            <person name="Heuer A."/>
            <person name="Rast P."/>
            <person name="Oberbeckmann S."/>
            <person name="Bunk B."/>
            <person name="Jeske O."/>
            <person name="Meyerdierks A."/>
            <person name="Storesund J.E."/>
            <person name="Kallscheuer N."/>
            <person name="Luecker S."/>
            <person name="Lage O.M."/>
            <person name="Pohl T."/>
            <person name="Merkel B.J."/>
            <person name="Hornburger P."/>
            <person name="Mueller R.-W."/>
            <person name="Bruemmer F."/>
            <person name="Labrenz M."/>
            <person name="Spormann A.M."/>
            <person name="Op den Camp H."/>
            <person name="Overmann J."/>
            <person name="Amann R."/>
            <person name="Jetten M.S.M."/>
            <person name="Mascher T."/>
            <person name="Medema M.H."/>
            <person name="Devos D.P."/>
            <person name="Kaster A.-K."/>
            <person name="Ovreas L."/>
            <person name="Rohde M."/>
            <person name="Galperin M.Y."/>
            <person name="Jogler C."/>
        </authorList>
    </citation>
    <scope>NUCLEOTIDE SEQUENCE [LARGE SCALE GENOMIC DNA]</scope>
    <source>
        <strain evidence="3 4">V22</strain>
    </source>
</reference>
<dbReference type="AlphaFoldDB" id="A0A517TDS9"/>
<keyword evidence="4" id="KW-1185">Reference proteome</keyword>
<proteinExistence type="predicted"/>
<dbReference type="Proteomes" id="UP000319976">
    <property type="component" value="Chromosome"/>
</dbReference>
<dbReference type="OrthoDB" id="212092at2"/>
<sequence length="210" mass="23069" precursor="true">MVNRFRFANCTTSALLLALVAGAWFGGMNVAKAQDAAANVLSEEGLGKTIEALGLKPKKVETRYDFRFKTKFEGEEWDLTMSAVLSNNGETLWVMAWLDELPTSSEEVPKVALLRLLARNDEIGNGKFFAYIPANRRFVLQKVLPNQNITPRVLGTTLKDLGASVRAEYPMWAVSSWKNGDAPATAGAPSSAQPTQSAVNDPKYNNTTRR</sequence>
<keyword evidence="2" id="KW-0732">Signal</keyword>
<feature type="compositionally biased region" description="Polar residues" evidence="1">
    <location>
        <begin position="188"/>
        <end position="210"/>
    </location>
</feature>
<evidence type="ECO:0000313" key="4">
    <source>
        <dbReference type="Proteomes" id="UP000319976"/>
    </source>
</evidence>
<feature type="region of interest" description="Disordered" evidence="1">
    <location>
        <begin position="180"/>
        <end position="210"/>
    </location>
</feature>
<protein>
    <submittedName>
        <fullName evidence="3">Uncharacterized protein</fullName>
    </submittedName>
</protein>
<evidence type="ECO:0000256" key="2">
    <source>
        <dbReference type="SAM" id="SignalP"/>
    </source>
</evidence>
<feature type="signal peptide" evidence="2">
    <location>
        <begin position="1"/>
        <end position="33"/>
    </location>
</feature>
<organism evidence="3 4">
    <name type="scientific">Calycomorphotria hydatis</name>
    <dbReference type="NCBI Taxonomy" id="2528027"/>
    <lineage>
        <taxon>Bacteria</taxon>
        <taxon>Pseudomonadati</taxon>
        <taxon>Planctomycetota</taxon>
        <taxon>Planctomycetia</taxon>
        <taxon>Planctomycetales</taxon>
        <taxon>Planctomycetaceae</taxon>
        <taxon>Calycomorphotria</taxon>
    </lineage>
</organism>
<accession>A0A517TDS9</accession>
<dbReference type="RefSeq" id="WP_145265682.1">
    <property type="nucleotide sequence ID" value="NZ_CP036316.1"/>
</dbReference>
<dbReference type="CDD" id="cd16364">
    <property type="entry name" value="T3SC_I-like"/>
    <property type="match status" value="1"/>
</dbReference>
<name>A0A517TDS9_9PLAN</name>